<reference evidence="1 2" key="1">
    <citation type="submission" date="2020-08" db="EMBL/GenBank/DDBJ databases">
        <title>Genomic Encyclopedia of Type Strains, Phase III (KMG-III): the genomes of soil and plant-associated and newly described type strains.</title>
        <authorList>
            <person name="Whitman W."/>
        </authorList>
    </citation>
    <scope>NUCLEOTIDE SEQUENCE [LARGE SCALE GENOMIC DNA]</scope>
    <source>
        <strain evidence="1 2">CECT 8960</strain>
    </source>
</reference>
<name>A0A7W7QEW5_9PSEU</name>
<dbReference type="Pfam" id="PF04250">
    <property type="entry name" value="DUF429"/>
    <property type="match status" value="1"/>
</dbReference>
<dbReference type="EMBL" id="JACHJQ010000013">
    <property type="protein sequence ID" value="MBB4912366.1"/>
    <property type="molecule type" value="Genomic_DNA"/>
</dbReference>
<proteinExistence type="predicted"/>
<gene>
    <name evidence="1" type="ORF">FHR82_008637</name>
</gene>
<dbReference type="InterPro" id="IPR007362">
    <property type="entry name" value="DUF429"/>
</dbReference>
<dbReference type="RefSeq" id="WP_184816365.1">
    <property type="nucleotide sequence ID" value="NZ_JACHJQ010000013.1"/>
</dbReference>
<dbReference type="AlphaFoldDB" id="A0A7W7QEW5"/>
<accession>A0A7W7QEW5</accession>
<sequence length="231" mass="25068">MFDTSRSLTNPVLGVDACKSGWIGIRLGETMTAHVAENISDLIEFVDEVSVIAIDIPIGLAETDHRQADLHTREFLRHRRSSLFMTPVRAAVAAPDHETANAINQRITGSGISRQAFGLCEKILQVDRWLPSAPCPVIEVHPETSFAELAGGPLDERKKTWAGAERRRALLAVADILPSGALGLRGVDVGVDDVLDAAVAAWTARRFLTGDAIPLPSPPERIGDRDVAIWR</sequence>
<keyword evidence="2" id="KW-1185">Reference proteome</keyword>
<dbReference type="Proteomes" id="UP000520767">
    <property type="component" value="Unassembled WGS sequence"/>
</dbReference>
<evidence type="ECO:0000313" key="2">
    <source>
        <dbReference type="Proteomes" id="UP000520767"/>
    </source>
</evidence>
<comment type="caution">
    <text evidence="1">The sequence shown here is derived from an EMBL/GenBank/DDBJ whole genome shotgun (WGS) entry which is preliminary data.</text>
</comment>
<protein>
    <submittedName>
        <fullName evidence="1">Putative RNase H-like nuclease</fullName>
    </submittedName>
</protein>
<evidence type="ECO:0000313" key="1">
    <source>
        <dbReference type="EMBL" id="MBB4912366.1"/>
    </source>
</evidence>
<organism evidence="1 2">
    <name type="scientific">Actinophytocola algeriensis</name>
    <dbReference type="NCBI Taxonomy" id="1768010"/>
    <lineage>
        <taxon>Bacteria</taxon>
        <taxon>Bacillati</taxon>
        <taxon>Actinomycetota</taxon>
        <taxon>Actinomycetes</taxon>
        <taxon>Pseudonocardiales</taxon>
        <taxon>Pseudonocardiaceae</taxon>
    </lineage>
</organism>